<dbReference type="EMBL" id="JADBDZ010000001">
    <property type="protein sequence ID" value="MBE1535842.1"/>
    <property type="molecule type" value="Genomic_DNA"/>
</dbReference>
<keyword evidence="2" id="KW-1185">Reference proteome</keyword>
<proteinExistence type="predicted"/>
<organism evidence="1 2">
    <name type="scientific">Actinomadura algeriensis</name>
    <dbReference type="NCBI Taxonomy" id="1679523"/>
    <lineage>
        <taxon>Bacteria</taxon>
        <taxon>Bacillati</taxon>
        <taxon>Actinomycetota</taxon>
        <taxon>Actinomycetes</taxon>
        <taxon>Streptosporangiales</taxon>
        <taxon>Thermomonosporaceae</taxon>
        <taxon>Actinomadura</taxon>
    </lineage>
</organism>
<accession>A0ABR9JZ37</accession>
<evidence type="ECO:0000313" key="2">
    <source>
        <dbReference type="Proteomes" id="UP000627838"/>
    </source>
</evidence>
<comment type="caution">
    <text evidence="1">The sequence shown here is derived from an EMBL/GenBank/DDBJ whole genome shotgun (WGS) entry which is preliminary data.</text>
</comment>
<protein>
    <submittedName>
        <fullName evidence="1">Uncharacterized protein</fullName>
    </submittedName>
</protein>
<evidence type="ECO:0000313" key="1">
    <source>
        <dbReference type="EMBL" id="MBE1535842.1"/>
    </source>
</evidence>
<gene>
    <name evidence="1" type="ORF">H4W34_005675</name>
</gene>
<name>A0ABR9JZ37_9ACTN</name>
<sequence length="38" mass="3889">MSLGERRPSMPPQILAAALLLQALHGLSDFEAGAGVAV</sequence>
<dbReference type="Proteomes" id="UP000627838">
    <property type="component" value="Unassembled WGS sequence"/>
</dbReference>
<reference evidence="1 2" key="1">
    <citation type="submission" date="2020-10" db="EMBL/GenBank/DDBJ databases">
        <title>Sequencing the genomes of 1000 actinobacteria strains.</title>
        <authorList>
            <person name="Klenk H.-P."/>
        </authorList>
    </citation>
    <scope>NUCLEOTIDE SEQUENCE [LARGE SCALE GENOMIC DNA]</scope>
    <source>
        <strain evidence="1 2">DSM 46744</strain>
    </source>
</reference>